<keyword evidence="3" id="KW-1185">Reference proteome</keyword>
<protein>
    <submittedName>
        <fullName evidence="2">Uncharacterized protein</fullName>
    </submittedName>
</protein>
<name>A0AB34IIX1_PRYPA</name>
<sequence length="76" mass="8590">MITLCNRGARSHDRAHVAQEVHERSVVPHERSTDRPRSTVALTGEQASPNPNEGRLHVRHGKKWLDFSSPLESQDL</sequence>
<proteinExistence type="predicted"/>
<reference evidence="2 3" key="1">
    <citation type="journal article" date="2024" name="Science">
        <title>Giant polyketide synthase enzymes in the biosynthesis of giant marine polyether toxins.</title>
        <authorList>
            <person name="Fallon T.R."/>
            <person name="Shende V.V."/>
            <person name="Wierzbicki I.H."/>
            <person name="Pendleton A.L."/>
            <person name="Watervoot N.F."/>
            <person name="Auber R.P."/>
            <person name="Gonzalez D.J."/>
            <person name="Wisecaver J.H."/>
            <person name="Moore B.S."/>
        </authorList>
    </citation>
    <scope>NUCLEOTIDE SEQUENCE [LARGE SCALE GENOMIC DNA]</scope>
    <source>
        <strain evidence="2 3">12B1</strain>
    </source>
</reference>
<feature type="compositionally biased region" description="Basic and acidic residues" evidence="1">
    <location>
        <begin position="10"/>
        <end position="37"/>
    </location>
</feature>
<feature type="region of interest" description="Disordered" evidence="1">
    <location>
        <begin position="1"/>
        <end position="76"/>
    </location>
</feature>
<evidence type="ECO:0000256" key="1">
    <source>
        <dbReference type="SAM" id="MobiDB-lite"/>
    </source>
</evidence>
<gene>
    <name evidence="2" type="ORF">AB1Y20_012588</name>
</gene>
<accession>A0AB34IIX1</accession>
<evidence type="ECO:0000313" key="3">
    <source>
        <dbReference type="Proteomes" id="UP001515480"/>
    </source>
</evidence>
<dbReference type="Proteomes" id="UP001515480">
    <property type="component" value="Unassembled WGS sequence"/>
</dbReference>
<comment type="caution">
    <text evidence="2">The sequence shown here is derived from an EMBL/GenBank/DDBJ whole genome shotgun (WGS) entry which is preliminary data.</text>
</comment>
<dbReference type="AlphaFoldDB" id="A0AB34IIX1"/>
<organism evidence="2 3">
    <name type="scientific">Prymnesium parvum</name>
    <name type="common">Toxic golden alga</name>
    <dbReference type="NCBI Taxonomy" id="97485"/>
    <lineage>
        <taxon>Eukaryota</taxon>
        <taxon>Haptista</taxon>
        <taxon>Haptophyta</taxon>
        <taxon>Prymnesiophyceae</taxon>
        <taxon>Prymnesiales</taxon>
        <taxon>Prymnesiaceae</taxon>
        <taxon>Prymnesium</taxon>
    </lineage>
</organism>
<dbReference type="EMBL" id="JBGBPQ010000024">
    <property type="protein sequence ID" value="KAL1499905.1"/>
    <property type="molecule type" value="Genomic_DNA"/>
</dbReference>
<evidence type="ECO:0000313" key="2">
    <source>
        <dbReference type="EMBL" id="KAL1499905.1"/>
    </source>
</evidence>